<protein>
    <submittedName>
        <fullName evidence="12">Cytochrome b5 heme-binding domain-containing protein</fullName>
    </submittedName>
</protein>
<dbReference type="OrthoDB" id="260519at2759"/>
<dbReference type="InterPro" id="IPR018506">
    <property type="entry name" value="Cyt_B5_heme-BS"/>
</dbReference>
<dbReference type="STRING" id="53468.A0A0R3UMI7"/>
<evidence type="ECO:0000256" key="8">
    <source>
        <dbReference type="RuleBase" id="RU362121"/>
    </source>
</evidence>
<accession>A0A0R3UMI7</accession>
<evidence type="ECO:0000256" key="5">
    <source>
        <dbReference type="ARBA" id="ARBA00023004"/>
    </source>
</evidence>
<evidence type="ECO:0000313" key="11">
    <source>
        <dbReference type="Proteomes" id="UP000267029"/>
    </source>
</evidence>
<dbReference type="Proteomes" id="UP000267029">
    <property type="component" value="Unassembled WGS sequence"/>
</dbReference>
<dbReference type="FunFam" id="3.10.120.10:FF:000002">
    <property type="entry name" value="Cytochrome b5 type B"/>
    <property type="match status" value="1"/>
</dbReference>
<keyword evidence="11" id="KW-1185">Reference proteome</keyword>
<feature type="domain" description="Cytochrome b5 heme-binding" evidence="9">
    <location>
        <begin position="5"/>
        <end position="81"/>
    </location>
</feature>
<evidence type="ECO:0000256" key="7">
    <source>
        <dbReference type="ARBA" id="ARBA00038168"/>
    </source>
</evidence>
<dbReference type="GO" id="GO:0016020">
    <property type="term" value="C:membrane"/>
    <property type="evidence" value="ECO:0007669"/>
    <property type="project" value="UniProtKB-SubCell"/>
</dbReference>
<evidence type="ECO:0000259" key="9">
    <source>
        <dbReference type="PROSITE" id="PS50255"/>
    </source>
</evidence>
<evidence type="ECO:0000256" key="4">
    <source>
        <dbReference type="ARBA" id="ARBA00022723"/>
    </source>
</evidence>
<dbReference type="AlphaFoldDB" id="A0A0R3UMI7"/>
<dbReference type="GO" id="GO:0020037">
    <property type="term" value="F:heme binding"/>
    <property type="evidence" value="ECO:0007669"/>
    <property type="project" value="UniProtKB-UniRule"/>
</dbReference>
<dbReference type="SUPFAM" id="SSF55856">
    <property type="entry name" value="Cytochrome b5-like heme/steroid binding domain"/>
    <property type="match status" value="1"/>
</dbReference>
<dbReference type="InterPro" id="IPR001199">
    <property type="entry name" value="Cyt_B5-like_heme/steroid-bd"/>
</dbReference>
<dbReference type="InterPro" id="IPR050668">
    <property type="entry name" value="Cytochrome_b5"/>
</dbReference>
<dbReference type="PANTHER" id="PTHR19359">
    <property type="entry name" value="CYTOCHROME B5"/>
    <property type="match status" value="1"/>
</dbReference>
<dbReference type="InterPro" id="IPR036400">
    <property type="entry name" value="Cyt_B5-like_heme/steroid_sf"/>
</dbReference>
<evidence type="ECO:0000256" key="2">
    <source>
        <dbReference type="ARBA" id="ARBA00022617"/>
    </source>
</evidence>
<dbReference type="PANTHER" id="PTHR19359:SF14">
    <property type="entry name" value="CYTOCHROME B5 A"/>
    <property type="match status" value="1"/>
</dbReference>
<keyword evidence="6" id="KW-0472">Membrane</keyword>
<evidence type="ECO:0000256" key="6">
    <source>
        <dbReference type="ARBA" id="ARBA00023136"/>
    </source>
</evidence>
<evidence type="ECO:0000256" key="3">
    <source>
        <dbReference type="ARBA" id="ARBA00022692"/>
    </source>
</evidence>
<dbReference type="PRINTS" id="PR00363">
    <property type="entry name" value="CYTOCHROMEB5"/>
</dbReference>
<comment type="similarity">
    <text evidence="7 8">Belongs to the cytochrome b5 family.</text>
</comment>
<dbReference type="GO" id="GO:0046872">
    <property type="term" value="F:metal ion binding"/>
    <property type="evidence" value="ECO:0007669"/>
    <property type="project" value="UniProtKB-UniRule"/>
</dbReference>
<evidence type="ECO:0000313" key="12">
    <source>
        <dbReference type="WBParaSite" id="MCOS_0000896201-mRNA-1"/>
    </source>
</evidence>
<evidence type="ECO:0000313" key="10">
    <source>
        <dbReference type="EMBL" id="VDD82960.1"/>
    </source>
</evidence>
<dbReference type="PROSITE" id="PS50255">
    <property type="entry name" value="CYTOCHROME_B5_2"/>
    <property type="match status" value="1"/>
</dbReference>
<proteinExistence type="inferred from homology"/>
<evidence type="ECO:0000256" key="1">
    <source>
        <dbReference type="ARBA" id="ARBA00004370"/>
    </source>
</evidence>
<dbReference type="WBParaSite" id="MCOS_0000896201-mRNA-1">
    <property type="protein sequence ID" value="MCOS_0000896201-mRNA-1"/>
    <property type="gene ID" value="MCOS_0000896201"/>
</dbReference>
<keyword evidence="4 8" id="KW-0479">Metal-binding</keyword>
<keyword evidence="2 8" id="KW-0349">Heme</keyword>
<organism evidence="12">
    <name type="scientific">Mesocestoides corti</name>
    <name type="common">Flatworm</name>
    <dbReference type="NCBI Taxonomy" id="53468"/>
    <lineage>
        <taxon>Eukaryota</taxon>
        <taxon>Metazoa</taxon>
        <taxon>Spiralia</taxon>
        <taxon>Lophotrochozoa</taxon>
        <taxon>Platyhelminthes</taxon>
        <taxon>Cestoda</taxon>
        <taxon>Eucestoda</taxon>
        <taxon>Cyclophyllidea</taxon>
        <taxon>Mesocestoididae</taxon>
        <taxon>Mesocestoides</taxon>
    </lineage>
</organism>
<reference evidence="12" key="1">
    <citation type="submission" date="2017-02" db="UniProtKB">
        <authorList>
            <consortium name="WormBaseParasite"/>
        </authorList>
    </citation>
    <scope>IDENTIFICATION</scope>
</reference>
<keyword evidence="3" id="KW-0812">Transmembrane</keyword>
<gene>
    <name evidence="10" type="ORF">MCOS_LOCUS8963</name>
</gene>
<comment type="subcellular location">
    <subcellularLocation>
        <location evidence="1">Membrane</location>
    </subcellularLocation>
</comment>
<dbReference type="SMART" id="SM01117">
    <property type="entry name" value="Cyt-b5"/>
    <property type="match status" value="1"/>
</dbReference>
<name>A0A0R3UMI7_MESCO</name>
<dbReference type="Gene3D" id="3.10.120.10">
    <property type="entry name" value="Cytochrome b5-like heme/steroid binding domain"/>
    <property type="match status" value="1"/>
</dbReference>
<reference evidence="10 11" key="2">
    <citation type="submission" date="2018-10" db="EMBL/GenBank/DDBJ databases">
        <authorList>
            <consortium name="Pathogen Informatics"/>
        </authorList>
    </citation>
    <scope>NUCLEOTIDE SEQUENCE [LARGE SCALE GENOMIC DNA]</scope>
</reference>
<dbReference type="PROSITE" id="PS00191">
    <property type="entry name" value="CYTOCHROME_B5_1"/>
    <property type="match status" value="1"/>
</dbReference>
<dbReference type="EMBL" id="UXSR01005610">
    <property type="protein sequence ID" value="VDD82960.1"/>
    <property type="molecule type" value="Genomic_DNA"/>
</dbReference>
<dbReference type="Pfam" id="PF00173">
    <property type="entry name" value="Cyt-b5"/>
    <property type="match status" value="1"/>
</dbReference>
<sequence>MGSTTRVIRMEEVKQHNKDKDCWIVIHDNVYDVSQFLEEHPGGDFTILEHAGAFATEAFEDVGHSESARDLMKKYHVGVLAEEDKESTLKFSSNYSREKMASFT</sequence>
<keyword evidence="5 8" id="KW-0408">Iron</keyword>